<accession>A0A0E9R318</accession>
<sequence>MVEFVSRKKIKTTECIYDLRARSFITT</sequence>
<name>A0A0E9R318_ANGAN</name>
<organism evidence="1">
    <name type="scientific">Anguilla anguilla</name>
    <name type="common">European freshwater eel</name>
    <name type="synonym">Muraena anguilla</name>
    <dbReference type="NCBI Taxonomy" id="7936"/>
    <lineage>
        <taxon>Eukaryota</taxon>
        <taxon>Metazoa</taxon>
        <taxon>Chordata</taxon>
        <taxon>Craniata</taxon>
        <taxon>Vertebrata</taxon>
        <taxon>Euteleostomi</taxon>
        <taxon>Actinopterygii</taxon>
        <taxon>Neopterygii</taxon>
        <taxon>Teleostei</taxon>
        <taxon>Anguilliformes</taxon>
        <taxon>Anguillidae</taxon>
        <taxon>Anguilla</taxon>
    </lineage>
</organism>
<proteinExistence type="predicted"/>
<dbReference type="EMBL" id="GBXM01085415">
    <property type="protein sequence ID" value="JAH23162.1"/>
    <property type="molecule type" value="Transcribed_RNA"/>
</dbReference>
<evidence type="ECO:0000313" key="1">
    <source>
        <dbReference type="EMBL" id="JAH23162.1"/>
    </source>
</evidence>
<reference evidence="1" key="2">
    <citation type="journal article" date="2015" name="Fish Shellfish Immunol.">
        <title>Early steps in the European eel (Anguilla anguilla)-Vibrio vulnificus interaction in the gills: Role of the RtxA13 toxin.</title>
        <authorList>
            <person name="Callol A."/>
            <person name="Pajuelo D."/>
            <person name="Ebbesson L."/>
            <person name="Teles M."/>
            <person name="MacKenzie S."/>
            <person name="Amaro C."/>
        </authorList>
    </citation>
    <scope>NUCLEOTIDE SEQUENCE</scope>
</reference>
<reference evidence="1" key="1">
    <citation type="submission" date="2014-11" db="EMBL/GenBank/DDBJ databases">
        <authorList>
            <person name="Amaro Gonzalez C."/>
        </authorList>
    </citation>
    <scope>NUCLEOTIDE SEQUENCE</scope>
</reference>
<protein>
    <submittedName>
        <fullName evidence="1">Uncharacterized protein</fullName>
    </submittedName>
</protein>
<dbReference type="AlphaFoldDB" id="A0A0E9R318"/>